<dbReference type="HOGENOM" id="CLU_3249563_0_0_9"/>
<evidence type="ECO:0000313" key="2">
    <source>
        <dbReference type="Proteomes" id="UP000003490"/>
    </source>
</evidence>
<gene>
    <name evidence="1" type="ORF">CLOLEP_03697</name>
</gene>
<accession>A7VYL8</accession>
<dbReference type="Proteomes" id="UP000003490">
    <property type="component" value="Unassembled WGS sequence"/>
</dbReference>
<evidence type="ECO:0000313" key="1">
    <source>
        <dbReference type="EMBL" id="EDO59647.1"/>
    </source>
</evidence>
<proteinExistence type="predicted"/>
<comment type="caution">
    <text evidence="1">The sequence shown here is derived from an EMBL/GenBank/DDBJ whole genome shotgun (WGS) entry which is preliminary data.</text>
</comment>
<reference evidence="1 2" key="1">
    <citation type="submission" date="2007-08" db="EMBL/GenBank/DDBJ databases">
        <title>Draft genome sequence of Clostridium leptum (DSM 753).</title>
        <authorList>
            <person name="Sudarsanam P."/>
            <person name="Ley R."/>
            <person name="Guruge J."/>
            <person name="Turnbaugh P.J."/>
            <person name="Mahowald M."/>
            <person name="Liep D."/>
            <person name="Gordon J."/>
        </authorList>
    </citation>
    <scope>NUCLEOTIDE SEQUENCE [LARGE SCALE GENOMIC DNA]</scope>
    <source>
        <strain evidence="1 2">DSM 753</strain>
    </source>
</reference>
<sequence>MPFLLYHFKASINRCFKPQKKFYLFSLKKSSIVFKILLLRIY</sequence>
<protein>
    <submittedName>
        <fullName evidence="1">Uncharacterized protein</fullName>
    </submittedName>
</protein>
<reference evidence="1 2" key="2">
    <citation type="submission" date="2007-08" db="EMBL/GenBank/DDBJ databases">
        <authorList>
            <person name="Fulton L."/>
            <person name="Clifton S."/>
            <person name="Fulton B."/>
            <person name="Xu J."/>
            <person name="Minx P."/>
            <person name="Pepin K.H."/>
            <person name="Johnson M."/>
            <person name="Thiruvilangam P."/>
            <person name="Bhonagiri V."/>
            <person name="Nash W.E."/>
            <person name="Wang C."/>
            <person name="Mardis E.R."/>
            <person name="Wilson R.K."/>
        </authorList>
    </citation>
    <scope>NUCLEOTIDE SEQUENCE [LARGE SCALE GENOMIC DNA]</scope>
    <source>
        <strain evidence="1 2">DSM 753</strain>
    </source>
</reference>
<dbReference type="AlphaFoldDB" id="A7VYL8"/>
<organism evidence="1 2">
    <name type="scientific">[Clostridium] leptum DSM 753</name>
    <dbReference type="NCBI Taxonomy" id="428125"/>
    <lineage>
        <taxon>Bacteria</taxon>
        <taxon>Bacillati</taxon>
        <taxon>Bacillota</taxon>
        <taxon>Clostridia</taxon>
        <taxon>Eubacteriales</taxon>
        <taxon>Oscillospiraceae</taxon>
        <taxon>Oscillospiraceae incertae sedis</taxon>
    </lineage>
</organism>
<name>A7VYL8_9FIRM</name>
<dbReference type="EMBL" id="ABCB02000021">
    <property type="protein sequence ID" value="EDO59647.1"/>
    <property type="molecule type" value="Genomic_DNA"/>
</dbReference>